<evidence type="ECO:0000256" key="1">
    <source>
        <dbReference type="SAM" id="Phobius"/>
    </source>
</evidence>
<dbReference type="Proteomes" id="UP000000466">
    <property type="component" value="Chromosome"/>
</dbReference>
<keyword evidence="3" id="KW-1185">Reference proteome</keyword>
<evidence type="ECO:0000313" key="2">
    <source>
        <dbReference type="EMBL" id="AFU99835.2"/>
    </source>
</evidence>
<feature type="transmembrane region" description="Helical" evidence="1">
    <location>
        <begin position="24"/>
        <end position="44"/>
    </location>
</feature>
<name>K4KNM6_SIMAS</name>
<organism evidence="2 3">
    <name type="scientific">Simiduia agarivorans (strain DSM 21679 / JCM 13881 / BCRC 17597 / SA1)</name>
    <dbReference type="NCBI Taxonomy" id="1117647"/>
    <lineage>
        <taxon>Bacteria</taxon>
        <taxon>Pseudomonadati</taxon>
        <taxon>Pseudomonadota</taxon>
        <taxon>Gammaproteobacteria</taxon>
        <taxon>Cellvibrionales</taxon>
        <taxon>Cellvibrionaceae</taxon>
        <taxon>Simiduia</taxon>
    </lineage>
</organism>
<dbReference type="AlphaFoldDB" id="K4KNM6"/>
<gene>
    <name evidence="2" type="ordered locus">M5M_13455</name>
</gene>
<accession>K4KNM6</accession>
<evidence type="ECO:0000313" key="3">
    <source>
        <dbReference type="Proteomes" id="UP000000466"/>
    </source>
</evidence>
<keyword evidence="1" id="KW-0812">Transmembrane</keyword>
<protein>
    <submittedName>
        <fullName evidence="2">Uncharacterized protein</fullName>
    </submittedName>
</protein>
<proteinExistence type="predicted"/>
<reference evidence="2 3" key="1">
    <citation type="journal article" date="2013" name="Genome Announc.">
        <title>Complete genome sequence of Simiduia agarivorans SA1(T), a marine bacterium able to degrade a variety of polysaccharides.</title>
        <authorList>
            <person name="Lin S.Y."/>
            <person name="Shieh W.Y."/>
            <person name="Chen J.S."/>
            <person name="Tang S.L."/>
        </authorList>
    </citation>
    <scope>NUCLEOTIDE SEQUENCE [LARGE SCALE GENOMIC DNA]</scope>
    <source>
        <strain evidence="3">DSM 21679 / JCM 13881 / BCRC 17597 / SA1</strain>
    </source>
</reference>
<dbReference type="EMBL" id="CP003746">
    <property type="protein sequence ID" value="AFU99835.2"/>
    <property type="molecule type" value="Genomic_DNA"/>
</dbReference>
<keyword evidence="1" id="KW-1133">Transmembrane helix</keyword>
<dbReference type="HOGENOM" id="CLU_2773635_0_0_6"/>
<dbReference type="KEGG" id="saga:M5M_13455"/>
<sequence length="69" mass="7788">MLVIAIVITVNALIKELETDWLSYGYAIVIAISIVAFILINYRLNGNSQLVKPKWKQSPLEIVDDDENV</sequence>
<keyword evidence="1" id="KW-0472">Membrane</keyword>